<proteinExistence type="predicted"/>
<sequence>MCSENLSFIETDIFYATTLHIFTGIGVPVHLFGVYIIVARTPSKMSSVKLSMFLLLFAGAFMELFLSFFAIPVLTLPSCAIYTLGFGQVIGVPTEVQAYIGYSVVGVTGITILVFFEERYHQLVNGHRSNGIRSCSRVIYIVIHYMYSAAYIIPVFLNILNQTMAKLAIKKAIPCIPLKILSRPDFSVISINNFTLCFCIVTFFSIVGFQVFLLVSAICWKLFHMVSQSEATNRLQKQFFYALCLQVFIPVFVLTFPMIYVVLTSWFEYYNQAATNTALTIISTHGILSTLTMLIVHTPYRKAATEILCFNCKKAEKNANNSQQIWRTVNK</sequence>
<name>Q9XU91_CAEEL</name>
<dbReference type="AlphaFoldDB" id="Q9XU91"/>
<dbReference type="UCSC" id="F57G8.1">
    <property type="organism name" value="c. elegans"/>
</dbReference>
<dbReference type="InterPro" id="IPR053220">
    <property type="entry name" value="Nematode_rcpt-like_serp_H"/>
</dbReference>
<dbReference type="AGR" id="WB:WBGene00005395"/>
<keyword evidence="2" id="KW-0675">Receptor</keyword>
<dbReference type="Proteomes" id="UP000001940">
    <property type="component" value="Chromosome V"/>
</dbReference>
<organism evidence="2 3">
    <name type="scientific">Caenorhabditis elegans</name>
    <dbReference type="NCBI Taxonomy" id="6239"/>
    <lineage>
        <taxon>Eukaryota</taxon>
        <taxon>Metazoa</taxon>
        <taxon>Ecdysozoa</taxon>
        <taxon>Nematoda</taxon>
        <taxon>Chromadorea</taxon>
        <taxon>Rhabditida</taxon>
        <taxon>Rhabditina</taxon>
        <taxon>Rhabditomorpha</taxon>
        <taxon>Rhabditoidea</taxon>
        <taxon>Rhabditidae</taxon>
        <taxon>Peloderinae</taxon>
        <taxon>Caenorhabditis</taxon>
    </lineage>
</organism>
<dbReference type="RefSeq" id="NP_507123.1">
    <property type="nucleotide sequence ID" value="NM_074722.2"/>
</dbReference>
<dbReference type="PaxDb" id="6239-F57G8.1"/>
<dbReference type="InParanoid" id="Q9XU91"/>
<feature type="transmembrane region" description="Helical" evidence="1">
    <location>
        <begin position="275"/>
        <end position="296"/>
    </location>
</feature>
<evidence type="ECO:0000256" key="1">
    <source>
        <dbReference type="SAM" id="Phobius"/>
    </source>
</evidence>
<feature type="transmembrane region" description="Helical" evidence="1">
    <location>
        <begin position="191"/>
        <end position="218"/>
    </location>
</feature>
<dbReference type="OrthoDB" id="5843072at2759"/>
<dbReference type="Gene3D" id="1.20.1070.10">
    <property type="entry name" value="Rhodopsin 7-helix transmembrane proteins"/>
    <property type="match status" value="1"/>
</dbReference>
<dbReference type="PhylomeDB" id="Q9XU91"/>
<dbReference type="PIR" id="T22873">
    <property type="entry name" value="T22873"/>
</dbReference>
<dbReference type="FunCoup" id="Q9XU91">
    <property type="interactions" value="12"/>
</dbReference>
<dbReference type="EMBL" id="BX284605">
    <property type="protein sequence ID" value="CAB05532.1"/>
    <property type="molecule type" value="Genomic_DNA"/>
</dbReference>
<feature type="transmembrane region" description="Helical" evidence="1">
    <location>
        <begin position="50"/>
        <end position="76"/>
    </location>
</feature>
<dbReference type="InterPro" id="IPR019422">
    <property type="entry name" value="7TM_GPCR_serpentine_rcpt_Srh"/>
</dbReference>
<dbReference type="PANTHER" id="PTHR22941">
    <property type="entry name" value="SERPENTINE RECEPTOR"/>
    <property type="match status" value="1"/>
</dbReference>
<dbReference type="Pfam" id="PF10318">
    <property type="entry name" value="7TM_GPCR_Srh"/>
    <property type="match status" value="1"/>
</dbReference>
<reference evidence="2 3" key="1">
    <citation type="journal article" date="1998" name="Science">
        <title>Genome sequence of the nematode C. elegans: a platform for investigating biology.</title>
        <authorList>
            <consortium name="The C. elegans sequencing consortium"/>
            <person name="Sulson J.E."/>
            <person name="Waterston R."/>
        </authorList>
    </citation>
    <scope>NUCLEOTIDE SEQUENCE [LARGE SCALE GENOMIC DNA]</scope>
    <source>
        <strain evidence="2 3">Bristol N2</strain>
    </source>
</reference>
<dbReference type="CTD" id="186464"/>
<keyword evidence="1" id="KW-1133">Transmembrane helix</keyword>
<keyword evidence="1" id="KW-0812">Transmembrane</keyword>
<feature type="transmembrane region" description="Helical" evidence="1">
    <location>
        <begin position="13"/>
        <end position="38"/>
    </location>
</feature>
<protein>
    <submittedName>
        <fullName evidence="2">Serpentine Receptor, class H</fullName>
    </submittedName>
</protein>
<dbReference type="SUPFAM" id="SSF81321">
    <property type="entry name" value="Family A G protein-coupled receptor-like"/>
    <property type="match status" value="1"/>
</dbReference>
<dbReference type="eggNOG" id="ENOG502SY7B">
    <property type="taxonomic scope" value="Eukaryota"/>
</dbReference>
<dbReference type="WormBase" id="F57G8.1">
    <property type="protein sequence ID" value="CE18775"/>
    <property type="gene ID" value="WBGene00005395"/>
    <property type="gene designation" value="srh-180"/>
</dbReference>
<dbReference type="GeneID" id="186464"/>
<accession>Q9XU91</accession>
<feature type="transmembrane region" description="Helical" evidence="1">
    <location>
        <begin position="96"/>
        <end position="116"/>
    </location>
</feature>
<feature type="transmembrane region" description="Helical" evidence="1">
    <location>
        <begin position="137"/>
        <end position="157"/>
    </location>
</feature>
<evidence type="ECO:0000313" key="2">
    <source>
        <dbReference type="EMBL" id="CAB05532.1"/>
    </source>
</evidence>
<evidence type="ECO:0000313" key="4">
    <source>
        <dbReference type="WormBase" id="F57G8.1"/>
    </source>
</evidence>
<evidence type="ECO:0000313" key="3">
    <source>
        <dbReference type="Proteomes" id="UP000001940"/>
    </source>
</evidence>
<keyword evidence="3" id="KW-1185">Reference proteome</keyword>
<dbReference type="HOGENOM" id="CLU_042960_1_0_1"/>
<keyword evidence="1" id="KW-0472">Membrane</keyword>
<feature type="transmembrane region" description="Helical" evidence="1">
    <location>
        <begin position="239"/>
        <end position="263"/>
    </location>
</feature>
<gene>
    <name evidence="2 4" type="primary">srh-180</name>
    <name evidence="2" type="ORF">CELE_F57G8.1</name>
    <name evidence="4" type="ORF">F57G8.1</name>
</gene>
<dbReference type="KEGG" id="cel:CELE_F57G8.1"/>
<dbReference type="PANTHER" id="PTHR22941:SF36">
    <property type="entry name" value="SERPENTINE RECEPTOR, CLASS H"/>
    <property type="match status" value="1"/>
</dbReference>